<dbReference type="AlphaFoldDB" id="A0A816EWE2"/>
<dbReference type="SUPFAM" id="SSF74788">
    <property type="entry name" value="Cullin repeat-like"/>
    <property type="match status" value="1"/>
</dbReference>
<evidence type="ECO:0000256" key="1">
    <source>
        <dbReference type="ARBA" id="ARBA00006019"/>
    </source>
</evidence>
<reference evidence="4" key="1">
    <citation type="submission" date="2021-02" db="EMBL/GenBank/DDBJ databases">
        <authorList>
            <person name="Nowell W R."/>
        </authorList>
    </citation>
    <scope>NUCLEOTIDE SEQUENCE</scope>
</reference>
<comment type="caution">
    <text evidence="4">The sequence shown here is derived from an EMBL/GenBank/DDBJ whole genome shotgun (WGS) entry which is preliminary data.</text>
</comment>
<accession>A0A816EWE2</accession>
<dbReference type="Proteomes" id="UP000663877">
    <property type="component" value="Unassembled WGS sequence"/>
</dbReference>
<dbReference type="InterPro" id="IPR016159">
    <property type="entry name" value="Cullin_repeat-like_dom_sf"/>
</dbReference>
<dbReference type="GO" id="GO:0031625">
    <property type="term" value="F:ubiquitin protein ligase binding"/>
    <property type="evidence" value="ECO:0007669"/>
    <property type="project" value="InterPro"/>
</dbReference>
<evidence type="ECO:0000313" key="4">
    <source>
        <dbReference type="EMBL" id="CAF1652773.1"/>
    </source>
</evidence>
<dbReference type="Pfam" id="PF00888">
    <property type="entry name" value="Cullin"/>
    <property type="match status" value="1"/>
</dbReference>
<dbReference type="GO" id="GO:0006511">
    <property type="term" value="P:ubiquitin-dependent protein catabolic process"/>
    <property type="evidence" value="ECO:0007669"/>
    <property type="project" value="InterPro"/>
</dbReference>
<dbReference type="OrthoDB" id="6022228at2759"/>
<protein>
    <recommendedName>
        <fullName evidence="2">Cullin N-terminal domain-containing protein</fullName>
    </recommendedName>
</protein>
<name>A0A816EWE2_9BILA</name>
<feature type="non-terminal residue" evidence="4">
    <location>
        <position position="1"/>
    </location>
</feature>
<evidence type="ECO:0000313" key="5">
    <source>
        <dbReference type="Proteomes" id="UP000663832"/>
    </source>
</evidence>
<dbReference type="InterPro" id="IPR001373">
    <property type="entry name" value="Cullin_N"/>
</dbReference>
<organism evidence="4 5">
    <name type="scientific">Adineta steineri</name>
    <dbReference type="NCBI Taxonomy" id="433720"/>
    <lineage>
        <taxon>Eukaryota</taxon>
        <taxon>Metazoa</taxon>
        <taxon>Spiralia</taxon>
        <taxon>Gnathifera</taxon>
        <taxon>Rotifera</taxon>
        <taxon>Eurotatoria</taxon>
        <taxon>Bdelloidea</taxon>
        <taxon>Adinetida</taxon>
        <taxon>Adinetidae</taxon>
        <taxon>Adineta</taxon>
    </lineage>
</organism>
<comment type="similarity">
    <text evidence="1">Belongs to the cullin family.</text>
</comment>
<sequence>MSQNNQSDILKNISALLDEIFNHENICDRNEISPTLMQLYTNIYEYVTMAAFHNSHLSNRLGVNKRQDVIGEGVYLHLENYLRKKFDDISKVWLQRQLDSGRRGIYKIDVLAQRLWTEIVLKPHFQKLIQVCLTSININRQSRLSSLDSKLIKFILDLYFDENSIDMMDDDIYMDSFEEKFLDTTEDFYCRKKLPVIESNDELLKYLKMTVQNIDFEINQARAYLPEEKPTLRIFTDLLKKKPFSNNILNIIVGKLQLLVSDENNYQELTALFEPIRELIKLKNELSKLIETHIYEKAMNTIESISDDLIN</sequence>
<gene>
    <name evidence="3" type="ORF">BJG266_LOCUS44751</name>
    <name evidence="4" type="ORF">QVE165_LOCUS61717</name>
</gene>
<dbReference type="EMBL" id="CAJNOM010004124">
    <property type="protein sequence ID" value="CAF1652773.1"/>
    <property type="molecule type" value="Genomic_DNA"/>
</dbReference>
<evidence type="ECO:0000313" key="3">
    <source>
        <dbReference type="EMBL" id="CAF1528681.1"/>
    </source>
</evidence>
<dbReference type="EMBL" id="CAJNOI010003761">
    <property type="protein sequence ID" value="CAF1528681.1"/>
    <property type="molecule type" value="Genomic_DNA"/>
</dbReference>
<keyword evidence="5" id="KW-1185">Reference proteome</keyword>
<dbReference type="Gene3D" id="1.20.1310.10">
    <property type="entry name" value="Cullin Repeats"/>
    <property type="match status" value="1"/>
</dbReference>
<feature type="domain" description="Cullin N-terminal" evidence="2">
    <location>
        <begin position="106"/>
        <end position="304"/>
    </location>
</feature>
<evidence type="ECO:0000259" key="2">
    <source>
        <dbReference type="Pfam" id="PF00888"/>
    </source>
</evidence>
<proteinExistence type="inferred from homology"/>
<dbReference type="Proteomes" id="UP000663832">
    <property type="component" value="Unassembled WGS sequence"/>
</dbReference>